<dbReference type="AlphaFoldDB" id="A0A371XJT0"/>
<dbReference type="Proteomes" id="UP000262379">
    <property type="component" value="Unassembled WGS sequence"/>
</dbReference>
<protein>
    <submittedName>
        <fullName evidence="3">Uncharacterized protein</fullName>
    </submittedName>
</protein>
<proteinExistence type="predicted"/>
<name>A0A371XJT0_9HYPH</name>
<dbReference type="RefSeq" id="WP_116622103.1">
    <property type="nucleotide sequence ID" value="NZ_QURN01000001.1"/>
</dbReference>
<feature type="region of interest" description="Disordered" evidence="2">
    <location>
        <begin position="73"/>
        <end position="93"/>
    </location>
</feature>
<evidence type="ECO:0000313" key="3">
    <source>
        <dbReference type="EMBL" id="RFC69482.1"/>
    </source>
</evidence>
<keyword evidence="1" id="KW-0175">Coiled coil</keyword>
<evidence type="ECO:0000313" key="4">
    <source>
        <dbReference type="Proteomes" id="UP000262379"/>
    </source>
</evidence>
<comment type="caution">
    <text evidence="3">The sequence shown here is derived from an EMBL/GenBank/DDBJ whole genome shotgun (WGS) entry which is preliminary data.</text>
</comment>
<feature type="coiled-coil region" evidence="1">
    <location>
        <begin position="169"/>
        <end position="297"/>
    </location>
</feature>
<evidence type="ECO:0000256" key="1">
    <source>
        <dbReference type="SAM" id="Coils"/>
    </source>
</evidence>
<organism evidence="3 4">
    <name type="scientific">Mesorhizobium denitrificans</name>
    <dbReference type="NCBI Taxonomy" id="2294114"/>
    <lineage>
        <taxon>Bacteria</taxon>
        <taxon>Pseudomonadati</taxon>
        <taxon>Pseudomonadota</taxon>
        <taxon>Alphaproteobacteria</taxon>
        <taxon>Hyphomicrobiales</taxon>
        <taxon>Phyllobacteriaceae</taxon>
        <taxon>Mesorhizobium</taxon>
    </lineage>
</organism>
<reference evidence="4" key="1">
    <citation type="submission" date="2018-08" db="EMBL/GenBank/DDBJ databases">
        <authorList>
            <person name="Im W.T."/>
        </authorList>
    </citation>
    <scope>NUCLEOTIDE SEQUENCE [LARGE SCALE GENOMIC DNA]</scope>
    <source>
        <strain evidence="4">LA-28</strain>
    </source>
</reference>
<feature type="region of interest" description="Disordered" evidence="2">
    <location>
        <begin position="314"/>
        <end position="352"/>
    </location>
</feature>
<dbReference type="EMBL" id="QURN01000001">
    <property type="protein sequence ID" value="RFC69482.1"/>
    <property type="molecule type" value="Genomic_DNA"/>
</dbReference>
<gene>
    <name evidence="3" type="ORF">DY251_01770</name>
</gene>
<sequence>MIQSVIIFLLGFLCATFVALLALPPVWRRAVRLTRRGIEASLPLTREELLASRDQQRAEYAMALRRVEMQLAETRTKSSSQTAEASRQRRKLDRLQTDKEQLRARVIELEALKDNFQREIQVREEIVKQFAAKAEEVENALAARIEDLGKLGELYEEAKLTSTARHVELLANETEMDRLGREMAKLRRERTRAVKKLETVELTDKSVTDSIEYERKRIRELQEKLDKSIADLSDRDDKIARREREIERLKARTKEIVSEDLKVIELQKENLQLTAEIEDLQTKLEQDDERMREAMHDLAARVVVLTAAREGQREPIMRALDKQAPKFPDRAVEPPPSLEDRIRRVSRERAKS</sequence>
<accession>A0A371XJT0</accession>
<evidence type="ECO:0000256" key="2">
    <source>
        <dbReference type="SAM" id="MobiDB-lite"/>
    </source>
</evidence>
<keyword evidence="4" id="KW-1185">Reference proteome</keyword>